<name>A0AA36NHB6_9DINO</name>
<proteinExistence type="predicted"/>
<protein>
    <submittedName>
        <fullName evidence="1">Uncharacterized protein</fullName>
    </submittedName>
</protein>
<organism evidence="1 2">
    <name type="scientific">Effrenium voratum</name>
    <dbReference type="NCBI Taxonomy" id="2562239"/>
    <lineage>
        <taxon>Eukaryota</taxon>
        <taxon>Sar</taxon>
        <taxon>Alveolata</taxon>
        <taxon>Dinophyceae</taxon>
        <taxon>Suessiales</taxon>
        <taxon>Symbiodiniaceae</taxon>
        <taxon>Effrenium</taxon>
    </lineage>
</organism>
<comment type="caution">
    <text evidence="1">The sequence shown here is derived from an EMBL/GenBank/DDBJ whole genome shotgun (WGS) entry which is preliminary data.</text>
</comment>
<keyword evidence="2" id="KW-1185">Reference proteome</keyword>
<sequence length="873" mass="94955">MSHRLARRRAREVDALSRVARVGSALQSRAVWRVDVEANVAEFRAPGAVPVRGRLSRKLRADVAQLAALPPPEAPEALIPAQTALDAEPRLQDLPRLLRRLRRLPLRFLAPQLPLLAKQVEELPGEPKARLWNAVARRVLVNSGVFPVQVLAYALPELQRAGHLAKVSALGKLVRGLARQPLASTSSTLPMLKCCRVLQLQLAQSKPTAPGLWAERVHQMLSRRLPSRFAQAPAAEVLPWMDFYAEQGLVDGQHLQVWEKAGASLREAFLSQEEERQLRELQDKVPLWVGECLPHPPANDAVATWQPPLDEGDLPVDDTMPMPGTLEPVPKNVDPSLLPPMYQMSPPVPVLWHTAPENYERKLSRLGPRQLVLALRYVAADGAGMVSAASVADVPAQHAMTELSRGVMPRRHRSRTKAQAFVGALLSHLVSRIRSVRSNEACSAVKSLAALKRLGLASHDASEALQALISGPLSGWKVATALTPRDVALLLQGMSALAVEDGEVSPVTLTARAALDTAAARLLDLATCALQEAGAPPGALRTLCGAAAHAAEFGGRPARRALRRFLVAAAAAARDGPHVSAPVLRQPLAVLRAAGDAKVWSSDAFEMLAPMVTELIFGRAVRKLPGFERDWKPLLPRHDHIQGAWRIEELAEVAWLYARSSSQRPLEGQTATALSLTLLIHLPALQSALGEEVSDQAVLDSRLLAFASDASRILRSAADTPFFEPWVRPVKFPGHESQLSPSSDHFDPQLLADGSAARQLLLRWRKLTSAPAAGARRRSRALASDASLGRDALAACTALALLRSEIAGHAISCLLRASSKQLASSELRLWLRQFRQHRAAKKEATDREAHAGRSLEHVRSFPHKDAFDKILIP</sequence>
<accession>A0AA36NHB6</accession>
<dbReference type="Proteomes" id="UP001178507">
    <property type="component" value="Unassembled WGS sequence"/>
</dbReference>
<dbReference type="AlphaFoldDB" id="A0AA36NHB6"/>
<evidence type="ECO:0000313" key="2">
    <source>
        <dbReference type="Proteomes" id="UP001178507"/>
    </source>
</evidence>
<dbReference type="EMBL" id="CAUJNA010003502">
    <property type="protein sequence ID" value="CAJ1403566.1"/>
    <property type="molecule type" value="Genomic_DNA"/>
</dbReference>
<evidence type="ECO:0000313" key="1">
    <source>
        <dbReference type="EMBL" id="CAJ1403566.1"/>
    </source>
</evidence>
<gene>
    <name evidence="1" type="ORF">EVOR1521_LOCUS26215</name>
</gene>
<reference evidence="1" key="1">
    <citation type="submission" date="2023-08" db="EMBL/GenBank/DDBJ databases">
        <authorList>
            <person name="Chen Y."/>
            <person name="Shah S."/>
            <person name="Dougan E. K."/>
            <person name="Thang M."/>
            <person name="Chan C."/>
        </authorList>
    </citation>
    <scope>NUCLEOTIDE SEQUENCE</scope>
</reference>